<dbReference type="EMBL" id="KN838880">
    <property type="protein sequence ID" value="KIJ92843.1"/>
    <property type="molecule type" value="Genomic_DNA"/>
</dbReference>
<dbReference type="Proteomes" id="UP000054477">
    <property type="component" value="Unassembled WGS sequence"/>
</dbReference>
<feature type="region of interest" description="Disordered" evidence="1">
    <location>
        <begin position="1"/>
        <end position="37"/>
    </location>
</feature>
<name>A0A0C9WVQ1_9AGAR</name>
<protein>
    <submittedName>
        <fullName evidence="2">Unplaced genomic scaffold K443scaffold_345, whole genome shotgun sequence</fullName>
    </submittedName>
</protein>
<evidence type="ECO:0000313" key="3">
    <source>
        <dbReference type="Proteomes" id="UP000054477"/>
    </source>
</evidence>
<evidence type="ECO:0000256" key="1">
    <source>
        <dbReference type="SAM" id="MobiDB-lite"/>
    </source>
</evidence>
<organism evidence="2 3">
    <name type="scientific">Laccaria amethystina LaAM-08-1</name>
    <dbReference type="NCBI Taxonomy" id="1095629"/>
    <lineage>
        <taxon>Eukaryota</taxon>
        <taxon>Fungi</taxon>
        <taxon>Dikarya</taxon>
        <taxon>Basidiomycota</taxon>
        <taxon>Agaricomycotina</taxon>
        <taxon>Agaricomycetes</taxon>
        <taxon>Agaricomycetidae</taxon>
        <taxon>Agaricales</taxon>
        <taxon>Agaricineae</taxon>
        <taxon>Hydnangiaceae</taxon>
        <taxon>Laccaria</taxon>
    </lineage>
</organism>
<feature type="compositionally biased region" description="Basic and acidic residues" evidence="1">
    <location>
        <begin position="8"/>
        <end position="37"/>
    </location>
</feature>
<sequence length="65" mass="7324">MSGCSTEQIDHEREHEGKTLTRLKVDQRRGRKFTETRGVDGDEDLTEIRCSVLSSIFGRGATETP</sequence>
<reference evidence="2 3" key="1">
    <citation type="submission" date="2014-04" db="EMBL/GenBank/DDBJ databases">
        <authorList>
            <consortium name="DOE Joint Genome Institute"/>
            <person name="Kuo A."/>
            <person name="Kohler A."/>
            <person name="Nagy L.G."/>
            <person name="Floudas D."/>
            <person name="Copeland A."/>
            <person name="Barry K.W."/>
            <person name="Cichocki N."/>
            <person name="Veneault-Fourrey C."/>
            <person name="LaButti K."/>
            <person name="Lindquist E.A."/>
            <person name="Lipzen A."/>
            <person name="Lundell T."/>
            <person name="Morin E."/>
            <person name="Murat C."/>
            <person name="Sun H."/>
            <person name="Tunlid A."/>
            <person name="Henrissat B."/>
            <person name="Grigoriev I.V."/>
            <person name="Hibbett D.S."/>
            <person name="Martin F."/>
            <person name="Nordberg H.P."/>
            <person name="Cantor M.N."/>
            <person name="Hua S.X."/>
        </authorList>
    </citation>
    <scope>NUCLEOTIDE SEQUENCE [LARGE SCALE GENOMIC DNA]</scope>
    <source>
        <strain evidence="2 3">LaAM-08-1</strain>
    </source>
</reference>
<keyword evidence="3" id="KW-1185">Reference proteome</keyword>
<gene>
    <name evidence="2" type="ORF">K443DRAFT_419871</name>
</gene>
<accession>A0A0C9WVQ1</accession>
<dbReference type="AlphaFoldDB" id="A0A0C9WVQ1"/>
<dbReference type="HOGENOM" id="CLU_2850061_0_0_1"/>
<evidence type="ECO:0000313" key="2">
    <source>
        <dbReference type="EMBL" id="KIJ92843.1"/>
    </source>
</evidence>
<reference evidence="3" key="2">
    <citation type="submission" date="2015-01" db="EMBL/GenBank/DDBJ databases">
        <title>Evolutionary Origins and Diversification of the Mycorrhizal Mutualists.</title>
        <authorList>
            <consortium name="DOE Joint Genome Institute"/>
            <consortium name="Mycorrhizal Genomics Consortium"/>
            <person name="Kohler A."/>
            <person name="Kuo A."/>
            <person name="Nagy L.G."/>
            <person name="Floudas D."/>
            <person name="Copeland A."/>
            <person name="Barry K.W."/>
            <person name="Cichocki N."/>
            <person name="Veneault-Fourrey C."/>
            <person name="LaButti K."/>
            <person name="Lindquist E.A."/>
            <person name="Lipzen A."/>
            <person name="Lundell T."/>
            <person name="Morin E."/>
            <person name="Murat C."/>
            <person name="Riley R."/>
            <person name="Ohm R."/>
            <person name="Sun H."/>
            <person name="Tunlid A."/>
            <person name="Henrissat B."/>
            <person name="Grigoriev I.V."/>
            <person name="Hibbett D.S."/>
            <person name="Martin F."/>
        </authorList>
    </citation>
    <scope>NUCLEOTIDE SEQUENCE [LARGE SCALE GENOMIC DNA]</scope>
    <source>
        <strain evidence="3">LaAM-08-1</strain>
    </source>
</reference>
<proteinExistence type="predicted"/>